<accession>A0A1R4I2L0</accession>
<dbReference type="GO" id="GO:0008168">
    <property type="term" value="F:methyltransferase activity"/>
    <property type="evidence" value="ECO:0007669"/>
    <property type="project" value="UniProtKB-KW"/>
</dbReference>
<dbReference type="AlphaFoldDB" id="A0A1R4I2L0"/>
<comment type="caution">
    <text evidence="2">The sequence shown here is derived from an EMBL/GenBank/DDBJ whole genome shotgun (WGS) entry which is preliminary data.</text>
</comment>
<dbReference type="RefSeq" id="WP_254908622.1">
    <property type="nucleotide sequence ID" value="NZ_FUKM01000050.1"/>
</dbReference>
<sequence length="47" mass="5179">MNAVEIEAKISDLALQPFDPAEFPYAFLEAFGNKTTTIKKLRSGASF</sequence>
<evidence type="ECO:0000313" key="3">
    <source>
        <dbReference type="Proteomes" id="UP000196331"/>
    </source>
</evidence>
<feature type="domain" description="MmeI-like N-terminal" evidence="1">
    <location>
        <begin position="1"/>
        <end position="43"/>
    </location>
</feature>
<proteinExistence type="predicted"/>
<reference evidence="2 3" key="1">
    <citation type="submission" date="2017-02" db="EMBL/GenBank/DDBJ databases">
        <authorList>
            <person name="Dridi B."/>
        </authorList>
    </citation>
    <scope>NUCLEOTIDE SEQUENCE [LARGE SCALE GENOMIC DNA]</scope>
    <source>
        <strain evidence="2 3">JB380</strain>
    </source>
</reference>
<dbReference type="GO" id="GO:0032259">
    <property type="term" value="P:methylation"/>
    <property type="evidence" value="ECO:0007669"/>
    <property type="project" value="UniProtKB-KW"/>
</dbReference>
<organism evidence="2 3">
    <name type="scientific">Halomonas citrativorans</name>
    <dbReference type="NCBI Taxonomy" id="2742612"/>
    <lineage>
        <taxon>Bacteria</taxon>
        <taxon>Pseudomonadati</taxon>
        <taxon>Pseudomonadota</taxon>
        <taxon>Gammaproteobacteria</taxon>
        <taxon>Oceanospirillales</taxon>
        <taxon>Halomonadaceae</taxon>
        <taxon>Halomonas</taxon>
    </lineage>
</organism>
<gene>
    <name evidence="2" type="ORF">CZ787_13260</name>
</gene>
<dbReference type="Proteomes" id="UP000196331">
    <property type="component" value="Unassembled WGS sequence"/>
</dbReference>
<protein>
    <submittedName>
        <fullName evidence="2">Type II restriction enzyme, methylase subunit YeeA</fullName>
    </submittedName>
</protein>
<dbReference type="EMBL" id="FUKM01000050">
    <property type="protein sequence ID" value="SJN14062.1"/>
    <property type="molecule type" value="Genomic_DNA"/>
</dbReference>
<name>A0A1R4I2L0_9GAMM</name>
<keyword evidence="2" id="KW-0808">Transferase</keyword>
<dbReference type="Pfam" id="PF20464">
    <property type="entry name" value="MmeI_N"/>
    <property type="match status" value="1"/>
</dbReference>
<dbReference type="InterPro" id="IPR046817">
    <property type="entry name" value="MmeI_N"/>
</dbReference>
<keyword evidence="2" id="KW-0489">Methyltransferase</keyword>
<evidence type="ECO:0000313" key="2">
    <source>
        <dbReference type="EMBL" id="SJN14062.1"/>
    </source>
</evidence>
<evidence type="ECO:0000259" key="1">
    <source>
        <dbReference type="Pfam" id="PF20464"/>
    </source>
</evidence>